<name>A0A835HD74_9MAGN</name>
<evidence type="ECO:0000259" key="3">
    <source>
        <dbReference type="PROSITE" id="PS51165"/>
    </source>
</evidence>
<feature type="domain" description="THUMP" evidence="3">
    <location>
        <begin position="257"/>
        <end position="305"/>
    </location>
</feature>
<dbReference type="InterPro" id="IPR040183">
    <property type="entry name" value="THUMPD1-like"/>
</dbReference>
<feature type="non-terminal residue" evidence="4">
    <location>
        <position position="305"/>
    </location>
</feature>
<evidence type="ECO:0000313" key="5">
    <source>
        <dbReference type="Proteomes" id="UP000631114"/>
    </source>
</evidence>
<proteinExistence type="predicted"/>
<feature type="region of interest" description="Disordered" evidence="2">
    <location>
        <begin position="1"/>
        <end position="50"/>
    </location>
</feature>
<accession>A0A835HD74</accession>
<sequence>PRRRKAIAAAPSPKQAFMATENKPNNNNANNKDKKRKRYLPYSKSVKKGSYPLRPGVQGFFITCDGGRERQASNEAINVLDTFYEQLVDGEASSIKHAVQPSKPLNKKITFSDSDSSSDDEESAQIKEEDANQEKETSEAGDTPSKKQCLETIAPKEEEANHEDQTSKKQCLEATEQKEEEANLEDQTSKLESVVNEEPVKKSIDKLIEEELKELKDRSKRRFVTLDPGCNGVAFVQMLKRDGDPGPADIVKHMMMSAAATRKHMSRFILRVLPVELTCYASEEEISRAIKPLIEQYFPAEAEPH</sequence>
<evidence type="ECO:0000256" key="1">
    <source>
        <dbReference type="PROSITE-ProRule" id="PRU00529"/>
    </source>
</evidence>
<dbReference type="AlphaFoldDB" id="A0A835HD74"/>
<evidence type="ECO:0000256" key="2">
    <source>
        <dbReference type="SAM" id="MobiDB-lite"/>
    </source>
</evidence>
<protein>
    <recommendedName>
        <fullName evidence="3">THUMP domain-containing protein</fullName>
    </recommendedName>
</protein>
<dbReference type="CDD" id="cd11717">
    <property type="entry name" value="THUMP_THUMPD1_like"/>
    <property type="match status" value="1"/>
</dbReference>
<feature type="compositionally biased region" description="Basic and acidic residues" evidence="2">
    <location>
        <begin position="124"/>
        <end position="181"/>
    </location>
</feature>
<dbReference type="PROSITE" id="PS51165">
    <property type="entry name" value="THUMP"/>
    <property type="match status" value="1"/>
</dbReference>
<evidence type="ECO:0000313" key="4">
    <source>
        <dbReference type="EMBL" id="KAF9595983.1"/>
    </source>
</evidence>
<organism evidence="4 5">
    <name type="scientific">Coptis chinensis</name>
    <dbReference type="NCBI Taxonomy" id="261450"/>
    <lineage>
        <taxon>Eukaryota</taxon>
        <taxon>Viridiplantae</taxon>
        <taxon>Streptophyta</taxon>
        <taxon>Embryophyta</taxon>
        <taxon>Tracheophyta</taxon>
        <taxon>Spermatophyta</taxon>
        <taxon>Magnoliopsida</taxon>
        <taxon>Ranunculales</taxon>
        <taxon>Ranunculaceae</taxon>
        <taxon>Coptidoideae</taxon>
        <taxon>Coptis</taxon>
    </lineage>
</organism>
<dbReference type="PANTHER" id="PTHR13452">
    <property type="entry name" value="THUMP DOMAIN CONTAINING PROTEIN 1-RELATED"/>
    <property type="match status" value="1"/>
</dbReference>
<dbReference type="InterPro" id="IPR004114">
    <property type="entry name" value="THUMP_dom"/>
</dbReference>
<keyword evidence="5" id="KW-1185">Reference proteome</keyword>
<comment type="caution">
    <text evidence="4">The sequence shown here is derived from an EMBL/GenBank/DDBJ whole genome shotgun (WGS) entry which is preliminary data.</text>
</comment>
<dbReference type="GO" id="GO:0006400">
    <property type="term" value="P:tRNA modification"/>
    <property type="evidence" value="ECO:0007669"/>
    <property type="project" value="InterPro"/>
</dbReference>
<dbReference type="GO" id="GO:0003723">
    <property type="term" value="F:RNA binding"/>
    <property type="evidence" value="ECO:0007669"/>
    <property type="project" value="UniProtKB-UniRule"/>
</dbReference>
<feature type="region of interest" description="Disordered" evidence="2">
    <location>
        <begin position="106"/>
        <end position="196"/>
    </location>
</feature>
<dbReference type="OrthoDB" id="367221at2759"/>
<dbReference type="EMBL" id="JADFTS010000007">
    <property type="protein sequence ID" value="KAF9595983.1"/>
    <property type="molecule type" value="Genomic_DNA"/>
</dbReference>
<keyword evidence="1" id="KW-0694">RNA-binding</keyword>
<gene>
    <name evidence="4" type="ORF">IFM89_006910</name>
</gene>
<dbReference type="Proteomes" id="UP000631114">
    <property type="component" value="Unassembled WGS sequence"/>
</dbReference>
<reference evidence="4 5" key="1">
    <citation type="submission" date="2020-10" db="EMBL/GenBank/DDBJ databases">
        <title>The Coptis chinensis genome and diversification of protoberbering-type alkaloids.</title>
        <authorList>
            <person name="Wang B."/>
            <person name="Shu S."/>
            <person name="Song C."/>
            <person name="Liu Y."/>
        </authorList>
    </citation>
    <scope>NUCLEOTIDE SEQUENCE [LARGE SCALE GENOMIC DNA]</scope>
    <source>
        <strain evidence="4">HL-2020</strain>
        <tissue evidence="4">Leaf</tissue>
    </source>
</reference>
<dbReference type="PANTHER" id="PTHR13452:SF10">
    <property type="entry name" value="THUMP DOMAIN-CONTAINING PROTEIN 1"/>
    <property type="match status" value="1"/>
</dbReference>